<name>A0A1M6IDK7_9FIRM</name>
<dbReference type="PRINTS" id="PR01037">
    <property type="entry name" value="TCRTETOQM"/>
</dbReference>
<dbReference type="InterPro" id="IPR020568">
    <property type="entry name" value="Ribosomal_Su5_D2-typ_SF"/>
</dbReference>
<dbReference type="Gene3D" id="2.40.30.10">
    <property type="entry name" value="Translation factors"/>
    <property type="match status" value="1"/>
</dbReference>
<dbReference type="SMART" id="SM00889">
    <property type="entry name" value="EFG_IV"/>
    <property type="match status" value="1"/>
</dbReference>
<dbReference type="GO" id="GO:0003924">
    <property type="term" value="F:GTPase activity"/>
    <property type="evidence" value="ECO:0007669"/>
    <property type="project" value="InterPro"/>
</dbReference>
<reference evidence="6 7" key="1">
    <citation type="submission" date="2016-11" db="EMBL/GenBank/DDBJ databases">
        <authorList>
            <person name="Jaros S."/>
            <person name="Januszkiewicz K."/>
            <person name="Wedrychowicz H."/>
        </authorList>
    </citation>
    <scope>NUCLEOTIDE SEQUENCE [LARGE SCALE GENOMIC DNA]</scope>
    <source>
        <strain evidence="6 7">DSM 17477</strain>
    </source>
</reference>
<dbReference type="Gene3D" id="3.30.70.240">
    <property type="match status" value="1"/>
</dbReference>
<dbReference type="Pfam" id="PF03764">
    <property type="entry name" value="EFG_IV"/>
    <property type="match status" value="1"/>
</dbReference>
<dbReference type="CDD" id="cd03711">
    <property type="entry name" value="Tet_C"/>
    <property type="match status" value="1"/>
</dbReference>
<evidence type="ECO:0000313" key="6">
    <source>
        <dbReference type="EMBL" id="SHJ32519.1"/>
    </source>
</evidence>
<gene>
    <name evidence="6" type="ORF">SAMN02745751_02302</name>
</gene>
<dbReference type="SUPFAM" id="SSF52540">
    <property type="entry name" value="P-loop containing nucleoside triphosphate hydrolases"/>
    <property type="match status" value="1"/>
</dbReference>
<dbReference type="GO" id="GO:0005525">
    <property type="term" value="F:GTP binding"/>
    <property type="evidence" value="ECO:0007669"/>
    <property type="project" value="UniProtKB-KW"/>
</dbReference>
<dbReference type="PRINTS" id="PR00315">
    <property type="entry name" value="ELONGATNFCT"/>
</dbReference>
<dbReference type="PANTHER" id="PTHR43261:SF1">
    <property type="entry name" value="RIBOSOME-RELEASING FACTOR 2, MITOCHONDRIAL"/>
    <property type="match status" value="1"/>
</dbReference>
<dbReference type="InterPro" id="IPR035647">
    <property type="entry name" value="EFG_III/V"/>
</dbReference>
<dbReference type="STRING" id="1121476.SAMN02745751_02302"/>
<evidence type="ECO:0000256" key="3">
    <source>
        <dbReference type="ARBA" id="ARBA00023134"/>
    </source>
</evidence>
<dbReference type="SUPFAM" id="SSF50447">
    <property type="entry name" value="Translation proteins"/>
    <property type="match status" value="1"/>
</dbReference>
<evidence type="ECO:0000259" key="5">
    <source>
        <dbReference type="PROSITE" id="PS51722"/>
    </source>
</evidence>
<dbReference type="InterPro" id="IPR000795">
    <property type="entry name" value="T_Tr_GTP-bd_dom"/>
</dbReference>
<evidence type="ECO:0000256" key="2">
    <source>
        <dbReference type="ARBA" id="ARBA00022917"/>
    </source>
</evidence>
<dbReference type="Gene3D" id="3.30.230.10">
    <property type="match status" value="1"/>
</dbReference>
<dbReference type="SUPFAM" id="SSF54980">
    <property type="entry name" value="EF-G C-terminal domain-like"/>
    <property type="match status" value="2"/>
</dbReference>
<dbReference type="PROSITE" id="PS51722">
    <property type="entry name" value="G_TR_2"/>
    <property type="match status" value="1"/>
</dbReference>
<dbReference type="InterPro" id="IPR000640">
    <property type="entry name" value="EFG_V-like"/>
</dbReference>
<dbReference type="Gene3D" id="3.30.70.870">
    <property type="entry name" value="Elongation Factor G (Translational Gtpase), domain 3"/>
    <property type="match status" value="1"/>
</dbReference>
<dbReference type="SMART" id="SM00838">
    <property type="entry name" value="EFG_C"/>
    <property type="match status" value="1"/>
</dbReference>
<evidence type="ECO:0000256" key="1">
    <source>
        <dbReference type="ARBA" id="ARBA00022741"/>
    </source>
</evidence>
<dbReference type="RefSeq" id="WP_139258001.1">
    <property type="nucleotide sequence ID" value="NZ_FQZL01000016.1"/>
</dbReference>
<accession>A0A1M6IDK7</accession>
<dbReference type="GO" id="GO:0032790">
    <property type="term" value="P:ribosome disassembly"/>
    <property type="evidence" value="ECO:0007669"/>
    <property type="project" value="TreeGrafter"/>
</dbReference>
<evidence type="ECO:0000256" key="4">
    <source>
        <dbReference type="ARBA" id="ARBA00023251"/>
    </source>
</evidence>
<dbReference type="NCBIfam" id="TIGR00231">
    <property type="entry name" value="small_GTP"/>
    <property type="match status" value="1"/>
</dbReference>
<keyword evidence="3" id="KW-0342">GTP-binding</keyword>
<dbReference type="InterPro" id="IPR005517">
    <property type="entry name" value="Transl_elong_EFG/EF2_IV"/>
</dbReference>
<evidence type="ECO:0000313" key="7">
    <source>
        <dbReference type="Proteomes" id="UP000184052"/>
    </source>
</evidence>
<dbReference type="Pfam" id="PF00009">
    <property type="entry name" value="GTP_EFTU"/>
    <property type="match status" value="1"/>
</dbReference>
<proteinExistence type="predicted"/>
<keyword evidence="1" id="KW-0547">Nucleotide-binding</keyword>
<dbReference type="Gene3D" id="3.40.50.300">
    <property type="entry name" value="P-loop containing nucleotide triphosphate hydrolases"/>
    <property type="match status" value="1"/>
</dbReference>
<dbReference type="SUPFAM" id="SSF54211">
    <property type="entry name" value="Ribosomal protein S5 domain 2-like"/>
    <property type="match status" value="1"/>
</dbReference>
<dbReference type="AlphaFoldDB" id="A0A1M6IDK7"/>
<dbReference type="InterPro" id="IPR009000">
    <property type="entry name" value="Transl_B-barrel_sf"/>
</dbReference>
<dbReference type="InterPro" id="IPR027417">
    <property type="entry name" value="P-loop_NTPase"/>
</dbReference>
<dbReference type="GO" id="GO:0046677">
    <property type="term" value="P:response to antibiotic"/>
    <property type="evidence" value="ECO:0007669"/>
    <property type="project" value="UniProtKB-KW"/>
</dbReference>
<dbReference type="PANTHER" id="PTHR43261">
    <property type="entry name" value="TRANSLATION ELONGATION FACTOR G-RELATED"/>
    <property type="match status" value="1"/>
</dbReference>
<dbReference type="Pfam" id="PF00679">
    <property type="entry name" value="EFG_C"/>
    <property type="match status" value="1"/>
</dbReference>
<dbReference type="InterPro" id="IPR005225">
    <property type="entry name" value="Small_GTP-bd"/>
</dbReference>
<organism evidence="6 7">
    <name type="scientific">Dethiosulfatibacter aminovorans DSM 17477</name>
    <dbReference type="NCBI Taxonomy" id="1121476"/>
    <lineage>
        <taxon>Bacteria</taxon>
        <taxon>Bacillati</taxon>
        <taxon>Bacillota</taxon>
        <taxon>Tissierellia</taxon>
        <taxon>Dethiosulfatibacter</taxon>
    </lineage>
</organism>
<protein>
    <submittedName>
        <fullName evidence="6">Small GTP-binding protein domain-containing protein</fullName>
    </submittedName>
</protein>
<keyword evidence="2" id="KW-0648">Protein biosynthesis</keyword>
<dbReference type="InterPro" id="IPR035650">
    <property type="entry name" value="Tet_C"/>
</dbReference>
<dbReference type="InterPro" id="IPR014721">
    <property type="entry name" value="Ribsml_uS5_D2-typ_fold_subgr"/>
</dbReference>
<sequence length="661" mass="74269">MGNTVKMNKTIGMVAHVDAGKTTLVEQLLLHTNSIMAAGRVDSGNTVMDYHEIEKKRGITVYSDQITVEYNDSKFHFVDTPGHVDFSSEMERTVRILDCAVIILSAVEGIEGHTHTVWQTLRKYGVPTVFFINKMDREGADFNNVVKEIRKNFTEDICVVSEPAGSNDIRDIENLLDGETVSESIVEFLADRDDEMMEKYINGETMEYSQSIETLKSMFNRGDLFPCLCGSGLRNSGVDILLSVLEDLLATSYCSDSDFAGTVYKIRYDRTGNKEVFVKVLSGRLTVKDTIPHKNLDMLEEKVNSIRTVIGKKSVHKDVLEAGETGMVSGLNRSYVGEGLGKEDDFGSLSLLPALKSKVIYNDSINHSRIVEIFNILTEEDPLIDAVWMEELGELHINVMGIIQLEVLQHAVKERFDIDVEFGKPEVVYRETIAEEVLGFGHFEPYKHYAEVELRIAPGKRGEGILFSSECSLDTLDLKWQRNIEKNIEDGCRRGILTGSRLTDLNITLVNGKAHEKHTSGGDFRQATFRAIRHGIEQSESVLLEPYYDFTVKVSQELAGRVMSDMMNMKGIVEPPVSDEMNSIVSGMVPVSTSMNYPAELASLTGGKGILSMVFKGYDRCHNREEVISRYEYDKDSDLDYTSYSVYCSKGKTFMRKGRRD</sequence>
<feature type="domain" description="Tr-type G" evidence="5">
    <location>
        <begin position="6"/>
        <end position="253"/>
    </location>
</feature>
<dbReference type="Proteomes" id="UP000184052">
    <property type="component" value="Unassembled WGS sequence"/>
</dbReference>
<dbReference type="EMBL" id="FQZL01000016">
    <property type="protein sequence ID" value="SHJ32519.1"/>
    <property type="molecule type" value="Genomic_DNA"/>
</dbReference>
<keyword evidence="4" id="KW-0046">Antibiotic resistance</keyword>
<keyword evidence="7" id="KW-1185">Reference proteome</keyword>
<dbReference type="OrthoDB" id="9804431at2"/>
<dbReference type="GO" id="GO:0006412">
    <property type="term" value="P:translation"/>
    <property type="evidence" value="ECO:0007669"/>
    <property type="project" value="UniProtKB-KW"/>
</dbReference>